<feature type="transmembrane region" description="Helical" evidence="1">
    <location>
        <begin position="49"/>
        <end position="66"/>
    </location>
</feature>
<protein>
    <submittedName>
        <fullName evidence="2">Uncharacterized protein</fullName>
    </submittedName>
</protein>
<comment type="caution">
    <text evidence="2">The sequence shown here is derived from an EMBL/GenBank/DDBJ whole genome shotgun (WGS) entry which is preliminary data.</text>
</comment>
<evidence type="ECO:0000313" key="2">
    <source>
        <dbReference type="EMBL" id="GAH70812.1"/>
    </source>
</evidence>
<feature type="non-terminal residue" evidence="2">
    <location>
        <position position="74"/>
    </location>
</feature>
<keyword evidence="1" id="KW-0812">Transmembrane</keyword>
<proteinExistence type="predicted"/>
<keyword evidence="1" id="KW-0472">Membrane</keyword>
<name>X1HMU4_9ZZZZ</name>
<dbReference type="AlphaFoldDB" id="X1HMU4"/>
<reference evidence="2" key="1">
    <citation type="journal article" date="2014" name="Front. Microbiol.">
        <title>High frequency of phylogenetically diverse reductive dehalogenase-homologous genes in deep subseafloor sedimentary metagenomes.</title>
        <authorList>
            <person name="Kawai M."/>
            <person name="Futagami T."/>
            <person name="Toyoda A."/>
            <person name="Takaki Y."/>
            <person name="Nishi S."/>
            <person name="Hori S."/>
            <person name="Arai W."/>
            <person name="Tsubouchi T."/>
            <person name="Morono Y."/>
            <person name="Uchiyama I."/>
            <person name="Ito T."/>
            <person name="Fujiyama A."/>
            <person name="Inagaki F."/>
            <person name="Takami H."/>
        </authorList>
    </citation>
    <scope>NUCLEOTIDE SEQUENCE</scope>
    <source>
        <strain evidence="2">Expedition CK06-06</strain>
    </source>
</reference>
<dbReference type="EMBL" id="BARU01031098">
    <property type="protein sequence ID" value="GAH70812.1"/>
    <property type="molecule type" value="Genomic_DNA"/>
</dbReference>
<sequence>MREPHNMTLKEEIEERQKRREKKEMITGIIACSGFTAFFVYAIWVCQDIVPRVALGLVWFLLYVSTPKVIPTAR</sequence>
<evidence type="ECO:0000256" key="1">
    <source>
        <dbReference type="SAM" id="Phobius"/>
    </source>
</evidence>
<feature type="transmembrane region" description="Helical" evidence="1">
    <location>
        <begin position="25"/>
        <end position="43"/>
    </location>
</feature>
<accession>X1HMU4</accession>
<organism evidence="2">
    <name type="scientific">marine sediment metagenome</name>
    <dbReference type="NCBI Taxonomy" id="412755"/>
    <lineage>
        <taxon>unclassified sequences</taxon>
        <taxon>metagenomes</taxon>
        <taxon>ecological metagenomes</taxon>
    </lineage>
</organism>
<keyword evidence="1" id="KW-1133">Transmembrane helix</keyword>
<gene>
    <name evidence="2" type="ORF">S03H2_49236</name>
</gene>